<keyword evidence="7" id="KW-1185">Reference proteome</keyword>
<evidence type="ECO:0000256" key="3">
    <source>
        <dbReference type="ARBA" id="ARBA00012098"/>
    </source>
</evidence>
<dbReference type="PANTHER" id="PTHR21047:SF2">
    <property type="entry name" value="THYMIDINE DIPHOSPHO-4-KETO-RHAMNOSE 3,5-EPIMERASE"/>
    <property type="match status" value="1"/>
</dbReference>
<evidence type="ECO:0000313" key="6">
    <source>
        <dbReference type="EMBL" id="MBI6653261.1"/>
    </source>
</evidence>
<comment type="similarity">
    <text evidence="5">Belongs to the dTDP-4-dehydrorhamnose 3,5-epimerase family.</text>
</comment>
<dbReference type="Proteomes" id="UP000614123">
    <property type="component" value="Unassembled WGS sequence"/>
</dbReference>
<dbReference type="EC" id="5.1.3.13" evidence="3 5"/>
<dbReference type="InterPro" id="IPR000888">
    <property type="entry name" value="RmlC-like"/>
</dbReference>
<dbReference type="Pfam" id="PF00908">
    <property type="entry name" value="dTDP_sugar_isom"/>
    <property type="match status" value="1"/>
</dbReference>
<evidence type="ECO:0000313" key="7">
    <source>
        <dbReference type="Proteomes" id="UP000614123"/>
    </source>
</evidence>
<comment type="pathway">
    <text evidence="5">Carbohydrate biosynthesis; dTDP-L-rhamnose biosynthesis.</text>
</comment>
<comment type="function">
    <text evidence="2 5">Catalyzes the epimerization of the C3' and C5'positions of dTDP-6-deoxy-D-xylo-4-hexulose, forming dTDP-6-deoxy-L-lyxo-4-hexulose.</text>
</comment>
<evidence type="ECO:0000256" key="5">
    <source>
        <dbReference type="RuleBase" id="RU364069"/>
    </source>
</evidence>
<name>A0ABS0VSZ9_PSEVE</name>
<proteinExistence type="inferred from homology"/>
<accession>A0ABS0VSZ9</accession>
<evidence type="ECO:0000256" key="2">
    <source>
        <dbReference type="ARBA" id="ARBA00001997"/>
    </source>
</evidence>
<protein>
    <recommendedName>
        <fullName evidence="4 5">dTDP-4-dehydrorhamnose 3,5-epimerase</fullName>
        <ecNumber evidence="3 5">5.1.3.13</ecNumber>
    </recommendedName>
    <alternativeName>
        <fullName evidence="5">Thymidine diphospho-4-keto-rhamnose 3,5-epimerase</fullName>
    </alternativeName>
</protein>
<dbReference type="InterPro" id="IPR011051">
    <property type="entry name" value="RmlC_Cupin_sf"/>
</dbReference>
<dbReference type="EMBL" id="JAEILD010000201">
    <property type="protein sequence ID" value="MBI6653261.1"/>
    <property type="molecule type" value="Genomic_DNA"/>
</dbReference>
<dbReference type="GO" id="GO:0008830">
    <property type="term" value="F:dTDP-4-dehydrorhamnose 3,5-epimerase activity"/>
    <property type="evidence" value="ECO:0007669"/>
    <property type="project" value="UniProtKB-EC"/>
</dbReference>
<reference evidence="6 7" key="1">
    <citation type="submission" date="2020-12" db="EMBL/GenBank/DDBJ databases">
        <title>Comparative genomic insights into the epidemiology and virulence of plant pathogenic Pseudomonads from Turkey.</title>
        <authorList>
            <person name="Dillon M."/>
            <person name="Ruiz-Bedoya T."/>
            <person name="Bendalovic-Torma C."/>
            <person name="Guttman K.M."/>
            <person name="Kwak H."/>
            <person name="Middleton M.A."/>
            <person name="Wang P.W."/>
            <person name="Horuz S."/>
            <person name="Aysan Y."/>
            <person name="Guttman D.S."/>
        </authorList>
    </citation>
    <scope>NUCLEOTIDE SEQUENCE [LARGE SCALE GENOMIC DNA]</scope>
    <source>
        <strain evidence="6 7">S4_EA_3a</strain>
    </source>
</reference>
<dbReference type="NCBIfam" id="TIGR01221">
    <property type="entry name" value="rmlC"/>
    <property type="match status" value="1"/>
</dbReference>
<dbReference type="SUPFAM" id="SSF51182">
    <property type="entry name" value="RmlC-like cupins"/>
    <property type="match status" value="1"/>
</dbReference>
<comment type="subunit">
    <text evidence="5">Homodimer.</text>
</comment>
<dbReference type="Gene3D" id="2.60.120.10">
    <property type="entry name" value="Jelly Rolls"/>
    <property type="match status" value="1"/>
</dbReference>
<sequence>MKHTDLAISGLVLIEPRVFGDERGFFFESFNQEQFESAIGRSVKFVQDNHSRSVRNVLRGLHYQVRQPQGKLVRVVSGEIFDVAVDIRKGSETFGQWVGEVLSAENKRQLWIPEGFAHGFVVLSESAELLYKSTDYYAPAHERCIAWDDPRLAIEWPIDGTPTLSEKDTKGQLLSAAEVFD</sequence>
<dbReference type="CDD" id="cd00438">
    <property type="entry name" value="cupin_RmlC"/>
    <property type="match status" value="1"/>
</dbReference>
<comment type="catalytic activity">
    <reaction evidence="1 5">
        <text>dTDP-4-dehydro-6-deoxy-alpha-D-glucose = dTDP-4-dehydro-beta-L-rhamnose</text>
        <dbReference type="Rhea" id="RHEA:16969"/>
        <dbReference type="ChEBI" id="CHEBI:57649"/>
        <dbReference type="ChEBI" id="CHEBI:62830"/>
        <dbReference type="EC" id="5.1.3.13"/>
    </reaction>
</comment>
<dbReference type="RefSeq" id="WP_198717721.1">
    <property type="nucleotide sequence ID" value="NZ_CP142041.1"/>
</dbReference>
<comment type="caution">
    <text evidence="6">The sequence shown here is derived from an EMBL/GenBank/DDBJ whole genome shotgun (WGS) entry which is preliminary data.</text>
</comment>
<organism evidence="6 7">
    <name type="scientific">Pseudomonas veronii</name>
    <dbReference type="NCBI Taxonomy" id="76761"/>
    <lineage>
        <taxon>Bacteria</taxon>
        <taxon>Pseudomonadati</taxon>
        <taxon>Pseudomonadota</taxon>
        <taxon>Gammaproteobacteria</taxon>
        <taxon>Pseudomonadales</taxon>
        <taxon>Pseudomonadaceae</taxon>
        <taxon>Pseudomonas</taxon>
    </lineage>
</organism>
<dbReference type="InterPro" id="IPR014710">
    <property type="entry name" value="RmlC-like_jellyroll"/>
</dbReference>
<evidence type="ECO:0000256" key="1">
    <source>
        <dbReference type="ARBA" id="ARBA00001298"/>
    </source>
</evidence>
<evidence type="ECO:0000256" key="4">
    <source>
        <dbReference type="ARBA" id="ARBA00019595"/>
    </source>
</evidence>
<keyword evidence="5 6" id="KW-0413">Isomerase</keyword>
<dbReference type="PANTHER" id="PTHR21047">
    <property type="entry name" value="DTDP-6-DEOXY-D-GLUCOSE-3,5 EPIMERASE"/>
    <property type="match status" value="1"/>
</dbReference>
<gene>
    <name evidence="6" type="primary">rfbC</name>
    <name evidence="6" type="ORF">YA0849_30290</name>
</gene>